<dbReference type="PANTHER" id="PTHR21075:SF0">
    <property type="entry name" value="ANAEROBIC RIBONUCLEOSIDE-TRIPHOSPHATE REDUCTASE"/>
    <property type="match status" value="1"/>
</dbReference>
<dbReference type="AlphaFoldDB" id="A0A2K9AEI6"/>
<evidence type="ECO:0000313" key="2">
    <source>
        <dbReference type="Proteomes" id="UP000232693"/>
    </source>
</evidence>
<dbReference type="GO" id="GO:0006260">
    <property type="term" value="P:DNA replication"/>
    <property type="evidence" value="ECO:0007669"/>
    <property type="project" value="InterPro"/>
</dbReference>
<evidence type="ECO:0000313" key="1">
    <source>
        <dbReference type="EMBL" id="AUD78796.1"/>
    </source>
</evidence>
<name>A0A2K9AEI6_9GAMM</name>
<dbReference type="RefSeq" id="WP_106646647.1">
    <property type="nucleotide sequence ID" value="NZ_BMGO01000001.1"/>
</dbReference>
<dbReference type="SUPFAM" id="SSF51998">
    <property type="entry name" value="PFL-like glycyl radical enzymes"/>
    <property type="match status" value="1"/>
</dbReference>
<dbReference type="GO" id="GO:0004748">
    <property type="term" value="F:ribonucleoside-diphosphate reductase activity, thioredoxin disulfide as acceptor"/>
    <property type="evidence" value="ECO:0007669"/>
    <property type="project" value="TreeGrafter"/>
</dbReference>
<dbReference type="GO" id="GO:0031250">
    <property type="term" value="C:anaerobic ribonucleoside-triphosphate reductase complex"/>
    <property type="evidence" value="ECO:0007669"/>
    <property type="project" value="TreeGrafter"/>
</dbReference>
<dbReference type="GO" id="GO:0008998">
    <property type="term" value="F:ribonucleoside-triphosphate reductase (thioredoxin) activity"/>
    <property type="evidence" value="ECO:0007669"/>
    <property type="project" value="UniProtKB-EC"/>
</dbReference>
<dbReference type="EC" id="1.17.4.2" evidence="1"/>
<dbReference type="InterPro" id="IPR012833">
    <property type="entry name" value="NrdD"/>
</dbReference>
<gene>
    <name evidence="1" type="ORF">CW740_05815</name>
</gene>
<dbReference type="PROSITE" id="PS51161">
    <property type="entry name" value="ATP_CONE"/>
    <property type="match status" value="1"/>
</dbReference>
<reference evidence="1 2" key="1">
    <citation type="submission" date="2017-12" db="EMBL/GenBank/DDBJ databases">
        <title>Kangiella profundi FT102 completed genome.</title>
        <authorList>
            <person name="Xu J."/>
            <person name="Wang J."/>
            <person name="Lu Y."/>
        </authorList>
    </citation>
    <scope>NUCLEOTIDE SEQUENCE [LARGE SCALE GENOMIC DNA]</scope>
    <source>
        <strain evidence="1 2">FT102</strain>
    </source>
</reference>
<dbReference type="Proteomes" id="UP000232693">
    <property type="component" value="Chromosome"/>
</dbReference>
<dbReference type="PANTHER" id="PTHR21075">
    <property type="entry name" value="ANAEROBIC RIBONUCLEOSIDE-TRIPHOSPHATE REDUCTASE"/>
    <property type="match status" value="1"/>
</dbReference>
<organism evidence="1 2">
    <name type="scientific">Kangiella profundi</name>
    <dbReference type="NCBI Taxonomy" id="1561924"/>
    <lineage>
        <taxon>Bacteria</taxon>
        <taxon>Pseudomonadati</taxon>
        <taxon>Pseudomonadota</taxon>
        <taxon>Gammaproteobacteria</taxon>
        <taxon>Kangiellales</taxon>
        <taxon>Kangiellaceae</taxon>
        <taxon>Kangiella</taxon>
    </lineage>
</organism>
<dbReference type="Gene3D" id="3.20.70.20">
    <property type="match status" value="1"/>
</dbReference>
<protein>
    <submittedName>
        <fullName evidence="1">Ribonucleoside triphosphate reductase</fullName>
        <ecNumber evidence="1">1.17.4.2</ecNumber>
    </submittedName>
</protein>
<dbReference type="NCBIfam" id="TIGR02487">
    <property type="entry name" value="NrdD"/>
    <property type="match status" value="1"/>
</dbReference>
<dbReference type="GO" id="GO:0005524">
    <property type="term" value="F:ATP binding"/>
    <property type="evidence" value="ECO:0007669"/>
    <property type="project" value="UniProtKB-UniRule"/>
</dbReference>
<dbReference type="EMBL" id="CP025120">
    <property type="protein sequence ID" value="AUD78796.1"/>
    <property type="molecule type" value="Genomic_DNA"/>
</dbReference>
<dbReference type="CDD" id="cd01675">
    <property type="entry name" value="RNR_III"/>
    <property type="match status" value="1"/>
</dbReference>
<proteinExistence type="predicted"/>
<dbReference type="Pfam" id="PF13597">
    <property type="entry name" value="NRDD"/>
    <property type="match status" value="1"/>
</dbReference>
<dbReference type="KEGG" id="kpd:CW740_05815"/>
<keyword evidence="1" id="KW-0560">Oxidoreductase</keyword>
<sequence>MGIEIEKAPMPIKIVKRDLSEAKFERSKIYEAILKAGKASGEFDADEAEKLTRQVIDVLSFRFTNLTVPTVEQVQDIVEHCLAVNQYFTTAKSYILYREKHKQIRENKKTLLDITSSVEEYLSGSDWRVKANANQGYSLGGLILNVSGKVIANYWLNHIYEPEIGQAHRNADLHIHDLDMLAGYCAGWSLRTLLHEGLNGVPGKIDSGPPKHLSSAIGQMVNFLGTLQNEWAGAQAFSSFDTYLAPYIRKDAMKYEDVKQCIQEFIYNLNVPSRWGTQTPFTNITLDWVCPEDLREQIPIIAGEEMPFAYGDLQKEMEMINRAYIEVMIEGDAKKRVFTFPIPTYNITPDFDWESENSDLLFEMTAKYGLPYFQNFINSELSPNMIRSMCCRLQLDLRELLKRGNGLFGSAEQTGSLGVVTINCARLGYLYKGDKKALLDRIDELMLLAKDSLEVKRKVIQHYIDSDLFPYTKRYLGTLRNHFSTIGVNGINEMVRNFTNDEHDITSKEGHAIAIELLDHVRSRMVQFQEETGHLYNLEATPAEGTTYRFAKEDKKRYPDILQAGYEDAPYYTNSSQLPVGYTDDAFEALELQDELQSKYTGGTVLHLYMGERISSAEACKKMVRKTLTNFRLPYITITPTFSICPVHGYLQGEHEYCPRCDEVLVQKSGGQNSEKVCC</sequence>
<dbReference type="Pfam" id="PF03477">
    <property type="entry name" value="ATP-cone"/>
    <property type="match status" value="1"/>
</dbReference>
<dbReference type="NCBIfam" id="NF006126">
    <property type="entry name" value="PRK08270.1"/>
    <property type="match status" value="1"/>
</dbReference>
<dbReference type="GO" id="GO:0009265">
    <property type="term" value="P:2'-deoxyribonucleotide biosynthetic process"/>
    <property type="evidence" value="ECO:0007669"/>
    <property type="project" value="TreeGrafter"/>
</dbReference>
<dbReference type="InterPro" id="IPR005144">
    <property type="entry name" value="ATP-cone_dom"/>
</dbReference>
<keyword evidence="2" id="KW-1185">Reference proteome</keyword>
<accession>A0A2K9AEI6</accession>
<dbReference type="OrthoDB" id="9804622at2"/>